<gene>
    <name evidence="3" type="ORF">NDU88_000012</name>
</gene>
<feature type="region of interest" description="Disordered" evidence="1">
    <location>
        <begin position="17"/>
        <end position="47"/>
    </location>
</feature>
<sequence length="460" mass="47885">MEAATYPTLLRLRLPPAGANRDGSHASWKQPRVPELSSSLGRLTTGDGSHVNGGATVRVRRGPVAVLTAVSVAAVLAAVSVAAVSVAAVLVAVSVAVVLVAVHGSAPAERHSRTSSAASKGCPLGKRLGTVAEAVFLPVAVQVAVQVVVVVEGQLAVFAAIQVGVVVDRRCDTGPSVGATMPSPDLLFCFWPFPTFDGAAVVLPLSPFVFAEPLVAGSFGFTLWDVGTFFTLAGGGMSLPSLRGTLAALMGGALDDPAVAATTVPGDLVAEVLDWDLESLPLGEGWGGGVESCRSVFPPKGRQRALLGANRAFGVFGRCWGPGGTRRSQIGPEERGDVEQDKEPSLKQVAAGEVPETGTTRMRETVLAEVAQRSPTSPETNLESRAMQVRVPWTQAWLCTKDFCRKCTGAGVACKVAVPSNAAQRGEARTYLHQTWTEESLDCGGHWDRVAGFEGPRSSC</sequence>
<evidence type="ECO:0000256" key="1">
    <source>
        <dbReference type="SAM" id="MobiDB-lite"/>
    </source>
</evidence>
<dbReference type="EMBL" id="JANPWB010000012">
    <property type="protein sequence ID" value="KAJ1111737.1"/>
    <property type="molecule type" value="Genomic_DNA"/>
</dbReference>
<dbReference type="AlphaFoldDB" id="A0AAV7NAX6"/>
<evidence type="ECO:0000256" key="2">
    <source>
        <dbReference type="SAM" id="Phobius"/>
    </source>
</evidence>
<comment type="caution">
    <text evidence="3">The sequence shown here is derived from an EMBL/GenBank/DDBJ whole genome shotgun (WGS) entry which is preliminary data.</text>
</comment>
<evidence type="ECO:0000313" key="3">
    <source>
        <dbReference type="EMBL" id="KAJ1111737.1"/>
    </source>
</evidence>
<feature type="compositionally biased region" description="Basic and acidic residues" evidence="1">
    <location>
        <begin position="332"/>
        <end position="345"/>
    </location>
</feature>
<name>A0AAV7NAX6_PLEWA</name>
<accession>A0AAV7NAX6</accession>
<feature type="region of interest" description="Disordered" evidence="1">
    <location>
        <begin position="324"/>
        <end position="356"/>
    </location>
</feature>
<keyword evidence="2" id="KW-0812">Transmembrane</keyword>
<reference evidence="3" key="1">
    <citation type="journal article" date="2022" name="bioRxiv">
        <title>Sequencing and chromosome-scale assembly of the giantPleurodeles waltlgenome.</title>
        <authorList>
            <person name="Brown T."/>
            <person name="Elewa A."/>
            <person name="Iarovenko S."/>
            <person name="Subramanian E."/>
            <person name="Araus A.J."/>
            <person name="Petzold A."/>
            <person name="Susuki M."/>
            <person name="Suzuki K.-i.T."/>
            <person name="Hayashi T."/>
            <person name="Toyoda A."/>
            <person name="Oliveira C."/>
            <person name="Osipova E."/>
            <person name="Leigh N.D."/>
            <person name="Simon A."/>
            <person name="Yun M.H."/>
        </authorList>
    </citation>
    <scope>NUCLEOTIDE SEQUENCE</scope>
    <source>
        <strain evidence="3">20211129_DDA</strain>
        <tissue evidence="3">Liver</tissue>
    </source>
</reference>
<organism evidence="3 4">
    <name type="scientific">Pleurodeles waltl</name>
    <name type="common">Iberian ribbed newt</name>
    <dbReference type="NCBI Taxonomy" id="8319"/>
    <lineage>
        <taxon>Eukaryota</taxon>
        <taxon>Metazoa</taxon>
        <taxon>Chordata</taxon>
        <taxon>Craniata</taxon>
        <taxon>Vertebrata</taxon>
        <taxon>Euteleostomi</taxon>
        <taxon>Amphibia</taxon>
        <taxon>Batrachia</taxon>
        <taxon>Caudata</taxon>
        <taxon>Salamandroidea</taxon>
        <taxon>Salamandridae</taxon>
        <taxon>Pleurodelinae</taxon>
        <taxon>Pleurodeles</taxon>
    </lineage>
</organism>
<feature type="transmembrane region" description="Helical" evidence="2">
    <location>
        <begin position="69"/>
        <end position="102"/>
    </location>
</feature>
<keyword evidence="2" id="KW-1133">Transmembrane helix</keyword>
<proteinExistence type="predicted"/>
<evidence type="ECO:0000313" key="4">
    <source>
        <dbReference type="Proteomes" id="UP001066276"/>
    </source>
</evidence>
<dbReference type="Proteomes" id="UP001066276">
    <property type="component" value="Chromosome 8"/>
</dbReference>
<protein>
    <submittedName>
        <fullName evidence="3">Uncharacterized protein</fullName>
    </submittedName>
</protein>
<keyword evidence="4" id="KW-1185">Reference proteome</keyword>
<keyword evidence="2" id="KW-0472">Membrane</keyword>